<organism evidence="1 2">
    <name type="scientific">Physocladia obscura</name>
    <dbReference type="NCBI Taxonomy" id="109957"/>
    <lineage>
        <taxon>Eukaryota</taxon>
        <taxon>Fungi</taxon>
        <taxon>Fungi incertae sedis</taxon>
        <taxon>Chytridiomycota</taxon>
        <taxon>Chytridiomycota incertae sedis</taxon>
        <taxon>Chytridiomycetes</taxon>
        <taxon>Chytridiales</taxon>
        <taxon>Chytriomycetaceae</taxon>
        <taxon>Physocladia</taxon>
    </lineage>
</organism>
<name>A0AAD5SXM6_9FUNG</name>
<sequence length="184" mass="21231">MHDAEHLQSMIKVYRNVDFDEAAGALNGFITGTHYQPKRFVPQEVKNAILAVAETKWKNQHRDVLLARILNKNPTFDVSKLKDRHIWGIHDIKELLERLGYVNPITGHVIDPDDYAFDRSVAYRIPYHDSDYIINRVLVMPIQLNDAKSGGTSKNEFSTKEELLKAKRRWEGVDDRIVVVRIAP</sequence>
<dbReference type="AlphaFoldDB" id="A0AAD5SXM6"/>
<keyword evidence="2" id="KW-1185">Reference proteome</keyword>
<accession>A0AAD5SXM6</accession>
<reference evidence="1" key="1">
    <citation type="submission" date="2020-05" db="EMBL/GenBank/DDBJ databases">
        <title>Phylogenomic resolution of chytrid fungi.</title>
        <authorList>
            <person name="Stajich J.E."/>
            <person name="Amses K."/>
            <person name="Simmons R."/>
            <person name="Seto K."/>
            <person name="Myers J."/>
            <person name="Bonds A."/>
            <person name="Quandt C.A."/>
            <person name="Barry K."/>
            <person name="Liu P."/>
            <person name="Grigoriev I."/>
            <person name="Longcore J.E."/>
            <person name="James T.Y."/>
        </authorList>
    </citation>
    <scope>NUCLEOTIDE SEQUENCE</scope>
    <source>
        <strain evidence="1">JEL0513</strain>
    </source>
</reference>
<evidence type="ECO:0000313" key="1">
    <source>
        <dbReference type="EMBL" id="KAJ3111093.1"/>
    </source>
</evidence>
<dbReference type="EMBL" id="JADGJH010001668">
    <property type="protein sequence ID" value="KAJ3111093.1"/>
    <property type="molecule type" value="Genomic_DNA"/>
</dbReference>
<protein>
    <submittedName>
        <fullName evidence="1">Uncharacterized protein</fullName>
    </submittedName>
</protein>
<comment type="caution">
    <text evidence="1">The sequence shown here is derived from an EMBL/GenBank/DDBJ whole genome shotgun (WGS) entry which is preliminary data.</text>
</comment>
<dbReference type="Proteomes" id="UP001211907">
    <property type="component" value="Unassembled WGS sequence"/>
</dbReference>
<proteinExistence type="predicted"/>
<evidence type="ECO:0000313" key="2">
    <source>
        <dbReference type="Proteomes" id="UP001211907"/>
    </source>
</evidence>
<gene>
    <name evidence="1" type="ORF">HK100_002807</name>
</gene>